<keyword evidence="4" id="KW-0804">Transcription</keyword>
<dbReference type="InterPro" id="IPR036388">
    <property type="entry name" value="WH-like_DNA-bd_sf"/>
</dbReference>
<evidence type="ECO:0000313" key="7">
    <source>
        <dbReference type="EMBL" id="MBO3732764.1"/>
    </source>
</evidence>
<keyword evidence="3" id="KW-0731">Sigma factor</keyword>
<accession>A0ABS3U1W6</accession>
<sequence>MALSSGDGVPVPRAIAGSALEPAKVDNDCKPDVHAGDVADLGATPHTDEAHRRRGNLDRRLADEALVGKFAADDFSGPAYRNFQIELVRYGLAVMRAWLYSGRAFTLLNERQIWLRPTVWELERLHRDPDARGEIADFTIARALPIFEEKALRQGGWQASGGASLPTYFIGSSLYQVPNPFRQWSRHERRHSQLELHEAPEPAATYQNVDPATQACNNDMLLRTLNRVPEKQRQALLLSTKGYRQSEIKEILGLTSERAVEGLIHRARTNLKQITSTPVEGGR</sequence>
<evidence type="ECO:0000256" key="3">
    <source>
        <dbReference type="ARBA" id="ARBA00023082"/>
    </source>
</evidence>
<evidence type="ECO:0000256" key="1">
    <source>
        <dbReference type="ARBA" id="ARBA00010641"/>
    </source>
</evidence>
<dbReference type="Gene3D" id="1.10.10.10">
    <property type="entry name" value="Winged helix-like DNA-binding domain superfamily/Winged helix DNA-binding domain"/>
    <property type="match status" value="1"/>
</dbReference>
<protein>
    <recommendedName>
        <fullName evidence="6">RNA polymerase sigma factor 70 region 4 type 2 domain-containing protein</fullName>
    </recommendedName>
</protein>
<evidence type="ECO:0000256" key="2">
    <source>
        <dbReference type="ARBA" id="ARBA00023015"/>
    </source>
</evidence>
<gene>
    <name evidence="7" type="ORF">J5V16_08005</name>
</gene>
<proteinExistence type="inferred from homology"/>
<comment type="similarity">
    <text evidence="1">Belongs to the sigma-70 factor family. ECF subfamily.</text>
</comment>
<reference evidence="7 8" key="1">
    <citation type="submission" date="2021-03" db="EMBL/GenBank/DDBJ databases">
        <title>Glycomyces sp. nov., a novel actinomycete isolated from soil.</title>
        <authorList>
            <person name="Yang X."/>
            <person name="Xu X."/>
        </authorList>
    </citation>
    <scope>NUCLEOTIDE SEQUENCE [LARGE SCALE GENOMIC DNA]</scope>
    <source>
        <strain evidence="7 8">NEAU-S30</strain>
    </source>
</reference>
<keyword evidence="2" id="KW-0805">Transcription regulation</keyword>
<keyword evidence="8" id="KW-1185">Reference proteome</keyword>
<evidence type="ECO:0000256" key="5">
    <source>
        <dbReference type="SAM" id="MobiDB-lite"/>
    </source>
</evidence>
<dbReference type="Pfam" id="PF08281">
    <property type="entry name" value="Sigma70_r4_2"/>
    <property type="match status" value="1"/>
</dbReference>
<dbReference type="InterPro" id="IPR013249">
    <property type="entry name" value="RNA_pol_sigma70_r4_t2"/>
</dbReference>
<comment type="caution">
    <text evidence="7">The sequence shown here is derived from an EMBL/GenBank/DDBJ whole genome shotgun (WGS) entry which is preliminary data.</text>
</comment>
<organism evidence="7 8">
    <name type="scientific">Glycomyces niveus</name>
    <dbReference type="NCBI Taxonomy" id="2820287"/>
    <lineage>
        <taxon>Bacteria</taxon>
        <taxon>Bacillati</taxon>
        <taxon>Actinomycetota</taxon>
        <taxon>Actinomycetes</taxon>
        <taxon>Glycomycetales</taxon>
        <taxon>Glycomycetaceae</taxon>
        <taxon>Glycomyces</taxon>
    </lineage>
</organism>
<feature type="region of interest" description="Disordered" evidence="5">
    <location>
        <begin position="36"/>
        <end position="55"/>
    </location>
</feature>
<dbReference type="SUPFAM" id="SSF88659">
    <property type="entry name" value="Sigma3 and sigma4 domains of RNA polymerase sigma factors"/>
    <property type="match status" value="1"/>
</dbReference>
<evidence type="ECO:0000256" key="4">
    <source>
        <dbReference type="ARBA" id="ARBA00023163"/>
    </source>
</evidence>
<name>A0ABS3U1W6_9ACTN</name>
<dbReference type="RefSeq" id="WP_208495543.1">
    <property type="nucleotide sequence ID" value="NZ_JAGFNP010000003.1"/>
</dbReference>
<feature type="compositionally biased region" description="Basic and acidic residues" evidence="5">
    <location>
        <begin position="46"/>
        <end position="55"/>
    </location>
</feature>
<evidence type="ECO:0000313" key="8">
    <source>
        <dbReference type="Proteomes" id="UP000681341"/>
    </source>
</evidence>
<evidence type="ECO:0000259" key="6">
    <source>
        <dbReference type="Pfam" id="PF08281"/>
    </source>
</evidence>
<dbReference type="EMBL" id="JAGFNP010000003">
    <property type="protein sequence ID" value="MBO3732764.1"/>
    <property type="molecule type" value="Genomic_DNA"/>
</dbReference>
<dbReference type="InterPro" id="IPR013324">
    <property type="entry name" value="RNA_pol_sigma_r3/r4-like"/>
</dbReference>
<dbReference type="Proteomes" id="UP000681341">
    <property type="component" value="Unassembled WGS sequence"/>
</dbReference>
<feature type="domain" description="RNA polymerase sigma factor 70 region 4 type 2" evidence="6">
    <location>
        <begin position="220"/>
        <end position="271"/>
    </location>
</feature>